<accession>A0A2S9IH67</accession>
<dbReference type="Pfam" id="PF02517">
    <property type="entry name" value="Rce1-like"/>
    <property type="match status" value="1"/>
</dbReference>
<dbReference type="InterPro" id="IPR003675">
    <property type="entry name" value="Rce1/LyrA-like_dom"/>
</dbReference>
<name>A0A2S9IH67_9GAMM</name>
<dbReference type="OrthoDB" id="158986at2"/>
<keyword evidence="3" id="KW-0482">Metalloprotease</keyword>
<dbReference type="PANTHER" id="PTHR36435">
    <property type="entry name" value="SLR1288 PROTEIN"/>
    <property type="match status" value="1"/>
</dbReference>
<feature type="transmembrane region" description="Helical" evidence="1">
    <location>
        <begin position="12"/>
        <end position="31"/>
    </location>
</feature>
<dbReference type="GO" id="GO:0004175">
    <property type="term" value="F:endopeptidase activity"/>
    <property type="evidence" value="ECO:0007669"/>
    <property type="project" value="UniProtKB-ARBA"/>
</dbReference>
<comment type="caution">
    <text evidence="3">The sequence shown here is derived from an EMBL/GenBank/DDBJ whole genome shotgun (WGS) entry which is preliminary data.</text>
</comment>
<dbReference type="RefSeq" id="WP_105590736.1">
    <property type="nucleotide sequence ID" value="NZ_PDET01000001.1"/>
</dbReference>
<feature type="transmembrane region" description="Helical" evidence="1">
    <location>
        <begin position="116"/>
        <end position="137"/>
    </location>
</feature>
<keyword evidence="1" id="KW-1133">Transmembrane helix</keyword>
<dbReference type="Proteomes" id="UP000239181">
    <property type="component" value="Unassembled WGS sequence"/>
</dbReference>
<feature type="transmembrane region" description="Helical" evidence="1">
    <location>
        <begin position="37"/>
        <end position="59"/>
    </location>
</feature>
<feature type="transmembrane region" description="Helical" evidence="1">
    <location>
        <begin position="79"/>
        <end position="96"/>
    </location>
</feature>
<dbReference type="GO" id="GO:0008237">
    <property type="term" value="F:metallopeptidase activity"/>
    <property type="evidence" value="ECO:0007669"/>
    <property type="project" value="UniProtKB-KW"/>
</dbReference>
<feature type="domain" description="CAAX prenyl protease 2/Lysostaphin resistance protein A-like" evidence="2">
    <location>
        <begin position="113"/>
        <end position="206"/>
    </location>
</feature>
<feature type="transmembrane region" description="Helical" evidence="1">
    <location>
        <begin position="173"/>
        <end position="190"/>
    </location>
</feature>
<sequence>MNTAPDRVSQTLLCAGMLIIWYAITLLVRYLPNHAMLVSSGLLMPVLCTLEFAVLIPLFRWYRRHYGDIHVGKLFPRQVMVFSVLLILLLVSQAFYMQRESWTGGQFSGKATSSILFALAVVLLAPVYEEILFRGYLMQGFLLWAPRQRVACSVLTSLAFAAIHTQYAHLQTLIALVALSLLLCAARLVSGGLKLPIFLHMLNNLLGVAPWLWLTFSR</sequence>
<dbReference type="InterPro" id="IPR052710">
    <property type="entry name" value="CAAX_protease"/>
</dbReference>
<keyword evidence="3" id="KW-0378">Hydrolase</keyword>
<organism evidence="3 4">
    <name type="scientific">Pantoea coffeiphila</name>
    <dbReference type="NCBI Taxonomy" id="1465635"/>
    <lineage>
        <taxon>Bacteria</taxon>
        <taxon>Pseudomonadati</taxon>
        <taxon>Pseudomonadota</taxon>
        <taxon>Gammaproteobacteria</taxon>
        <taxon>Enterobacterales</taxon>
        <taxon>Erwiniaceae</taxon>
        <taxon>Pantoea</taxon>
    </lineage>
</organism>
<dbReference type="PANTHER" id="PTHR36435:SF1">
    <property type="entry name" value="CAAX AMINO TERMINAL PROTEASE FAMILY PROTEIN"/>
    <property type="match status" value="1"/>
</dbReference>
<dbReference type="GO" id="GO:0006508">
    <property type="term" value="P:proteolysis"/>
    <property type="evidence" value="ECO:0007669"/>
    <property type="project" value="UniProtKB-KW"/>
</dbReference>
<evidence type="ECO:0000256" key="1">
    <source>
        <dbReference type="SAM" id="Phobius"/>
    </source>
</evidence>
<evidence type="ECO:0000313" key="4">
    <source>
        <dbReference type="Proteomes" id="UP000239181"/>
    </source>
</evidence>
<dbReference type="AlphaFoldDB" id="A0A2S9IH67"/>
<keyword evidence="3" id="KW-0645">Protease</keyword>
<reference evidence="3 4" key="1">
    <citation type="submission" date="2017-10" db="EMBL/GenBank/DDBJ databases">
        <title>Draft genome of two endophytic bacteria isolated from 'guarana' Paullinia cupana (Mart.) Ducke.</title>
        <authorList>
            <person name="Siqueira K.A."/>
            <person name="Liotti R.G."/>
            <person name="Mendes T.A."/>
            <person name="Soares M.A."/>
        </authorList>
    </citation>
    <scope>NUCLEOTIDE SEQUENCE [LARGE SCALE GENOMIC DNA]</scope>
    <source>
        <strain evidence="3 4">342</strain>
    </source>
</reference>
<evidence type="ECO:0000313" key="3">
    <source>
        <dbReference type="EMBL" id="PRD17132.1"/>
    </source>
</evidence>
<dbReference type="EMBL" id="PDET01000001">
    <property type="protein sequence ID" value="PRD17132.1"/>
    <property type="molecule type" value="Genomic_DNA"/>
</dbReference>
<feature type="transmembrane region" description="Helical" evidence="1">
    <location>
        <begin position="197"/>
        <end position="216"/>
    </location>
</feature>
<protein>
    <submittedName>
        <fullName evidence="3">CPBP family intramembrane metalloprotease</fullName>
    </submittedName>
</protein>
<gene>
    <name evidence="3" type="ORF">CQW29_00405</name>
</gene>
<dbReference type="GO" id="GO:0080120">
    <property type="term" value="P:CAAX-box protein maturation"/>
    <property type="evidence" value="ECO:0007669"/>
    <property type="project" value="UniProtKB-ARBA"/>
</dbReference>
<keyword evidence="4" id="KW-1185">Reference proteome</keyword>
<evidence type="ECO:0000259" key="2">
    <source>
        <dbReference type="Pfam" id="PF02517"/>
    </source>
</evidence>
<keyword evidence="1" id="KW-0472">Membrane</keyword>
<proteinExistence type="predicted"/>
<keyword evidence="1" id="KW-0812">Transmembrane</keyword>